<protein>
    <submittedName>
        <fullName evidence="1">Uncharacterized protein</fullName>
    </submittedName>
</protein>
<reference evidence="1 2" key="1">
    <citation type="submission" date="2019-01" db="EMBL/GenBank/DDBJ databases">
        <authorList>
            <person name="Sayadi A."/>
        </authorList>
    </citation>
    <scope>NUCLEOTIDE SEQUENCE [LARGE SCALE GENOMIC DNA]</scope>
</reference>
<proteinExistence type="predicted"/>
<organism evidence="1 2">
    <name type="scientific">Callosobruchus maculatus</name>
    <name type="common">Southern cowpea weevil</name>
    <name type="synonym">Pulse bruchid</name>
    <dbReference type="NCBI Taxonomy" id="64391"/>
    <lineage>
        <taxon>Eukaryota</taxon>
        <taxon>Metazoa</taxon>
        <taxon>Ecdysozoa</taxon>
        <taxon>Arthropoda</taxon>
        <taxon>Hexapoda</taxon>
        <taxon>Insecta</taxon>
        <taxon>Pterygota</taxon>
        <taxon>Neoptera</taxon>
        <taxon>Endopterygota</taxon>
        <taxon>Coleoptera</taxon>
        <taxon>Polyphaga</taxon>
        <taxon>Cucujiformia</taxon>
        <taxon>Chrysomeloidea</taxon>
        <taxon>Chrysomelidae</taxon>
        <taxon>Bruchinae</taxon>
        <taxon>Bruchini</taxon>
        <taxon>Callosobruchus</taxon>
    </lineage>
</organism>
<gene>
    <name evidence="1" type="ORF">CALMAC_LOCUS2228</name>
</gene>
<accession>A0A653BM87</accession>
<dbReference type="AlphaFoldDB" id="A0A653BM87"/>
<evidence type="ECO:0000313" key="1">
    <source>
        <dbReference type="EMBL" id="VEN36717.1"/>
    </source>
</evidence>
<dbReference type="Proteomes" id="UP000410492">
    <property type="component" value="Unassembled WGS sequence"/>
</dbReference>
<dbReference type="EMBL" id="CAACVG010002643">
    <property type="protein sequence ID" value="VEN36717.1"/>
    <property type="molecule type" value="Genomic_DNA"/>
</dbReference>
<dbReference type="OrthoDB" id="5984008at2759"/>
<name>A0A653BM87_CALMS</name>
<sequence>MCLTSFSASAICTGGQNEPGPGTSPPLGITDIGARTMPKWASQLFLGIYPHIRQMYHT</sequence>
<evidence type="ECO:0000313" key="2">
    <source>
        <dbReference type="Proteomes" id="UP000410492"/>
    </source>
</evidence>
<keyword evidence="2" id="KW-1185">Reference proteome</keyword>